<evidence type="ECO:0000313" key="2">
    <source>
        <dbReference type="EMBL" id="SDT17879.1"/>
    </source>
</evidence>
<name>A0A1H1Y9F5_9MICC</name>
<dbReference type="InterPro" id="IPR043129">
    <property type="entry name" value="ATPase_NBD"/>
</dbReference>
<keyword evidence="3" id="KW-1185">Reference proteome</keyword>
<dbReference type="SUPFAM" id="SSF53067">
    <property type="entry name" value="Actin-like ATPase domain"/>
    <property type="match status" value="1"/>
</dbReference>
<keyword evidence="2" id="KW-0418">Kinase</keyword>
<dbReference type="AlphaFoldDB" id="A0A1H1Y9F5"/>
<dbReference type="Pfam" id="PF00480">
    <property type="entry name" value="ROK"/>
    <property type="match status" value="1"/>
</dbReference>
<evidence type="ECO:0000256" key="1">
    <source>
        <dbReference type="ARBA" id="ARBA00006479"/>
    </source>
</evidence>
<dbReference type="PANTHER" id="PTHR18964:SF146">
    <property type="entry name" value="POLYPHOSPHATE GLUCOKINASE"/>
    <property type="match status" value="1"/>
</dbReference>
<dbReference type="Gene3D" id="3.30.420.40">
    <property type="match status" value="2"/>
</dbReference>
<dbReference type="NCBIfam" id="NF045942">
    <property type="entry name" value="PolPhglucPhase"/>
    <property type="match status" value="1"/>
</dbReference>
<dbReference type="GO" id="GO:0016301">
    <property type="term" value="F:kinase activity"/>
    <property type="evidence" value="ECO:0007669"/>
    <property type="project" value="UniProtKB-KW"/>
</dbReference>
<evidence type="ECO:0000313" key="3">
    <source>
        <dbReference type="Proteomes" id="UP000198751"/>
    </source>
</evidence>
<dbReference type="EMBL" id="LT629779">
    <property type="protein sequence ID" value="SDT17879.1"/>
    <property type="molecule type" value="Genomic_DNA"/>
</dbReference>
<gene>
    <name evidence="2" type="ORF">SAMN04489743_1922</name>
</gene>
<dbReference type="InterPro" id="IPR000600">
    <property type="entry name" value="ROK"/>
</dbReference>
<reference evidence="3" key="1">
    <citation type="submission" date="2016-10" db="EMBL/GenBank/DDBJ databases">
        <authorList>
            <person name="Varghese N."/>
            <person name="Submissions S."/>
        </authorList>
    </citation>
    <scope>NUCLEOTIDE SEQUENCE [LARGE SCALE GENOMIC DNA]</scope>
    <source>
        <strain evidence="3">IMMIB L-1606</strain>
    </source>
</reference>
<comment type="similarity">
    <text evidence="1">Belongs to the ROK (NagC/XylR) family.</text>
</comment>
<protein>
    <submittedName>
        <fullName evidence="2">Polyphosphate glucokinase</fullName>
    </submittedName>
</protein>
<dbReference type="OrthoDB" id="849313at2"/>
<dbReference type="RefSeq" id="WP_091719522.1">
    <property type="nucleotide sequence ID" value="NZ_LT629779.1"/>
</dbReference>
<dbReference type="PANTHER" id="PTHR18964">
    <property type="entry name" value="ROK (REPRESSOR, ORF, KINASE) FAMILY"/>
    <property type="match status" value="1"/>
</dbReference>
<keyword evidence="2" id="KW-0808">Transferase</keyword>
<dbReference type="Proteomes" id="UP000198751">
    <property type="component" value="Chromosome I"/>
</dbReference>
<proteinExistence type="inferred from homology"/>
<organism evidence="2 3">
    <name type="scientific">Pseudarthrobacter equi</name>
    <dbReference type="NCBI Taxonomy" id="728066"/>
    <lineage>
        <taxon>Bacteria</taxon>
        <taxon>Bacillati</taxon>
        <taxon>Actinomycetota</taxon>
        <taxon>Actinomycetes</taxon>
        <taxon>Micrococcales</taxon>
        <taxon>Micrococcaceae</taxon>
        <taxon>Pseudarthrobacter</taxon>
    </lineage>
</organism>
<dbReference type="CDD" id="cd24058">
    <property type="entry name" value="ASKHA_NBD_ROK_PPGK"/>
    <property type="match status" value="1"/>
</dbReference>
<accession>A0A1H1Y9F5</accession>
<sequence>MAKKDEKSHKNAPLIGIDIGGTGIKGGIVDLKKGKLLGDRFRVPTPQPATPEAVAEAVALVVAELSARPEAPEAGSPVGVTFPGIIQHGVVHSAANVDKSWLDTDIDALLTARLGRPVEVINDADAAGLAEARYGAGEGVKGTVLVITLGTGIGSAFIFDGKLVPNAELGHLEVDGFDAETKASAVARERDGLSWDEYSVLLQRYFSHVEFLFSPELFIVGGGISKRADEYLPNLKLRTPIVPAVLRNEAGIVGAAVEIALQHKLTK</sequence>